<dbReference type="Proteomes" id="UP000198983">
    <property type="component" value="Chromosome I"/>
</dbReference>
<dbReference type="AlphaFoldDB" id="A0A1H1V887"/>
<dbReference type="SUPFAM" id="SSF46689">
    <property type="entry name" value="Homeodomain-like"/>
    <property type="match status" value="1"/>
</dbReference>
<evidence type="ECO:0000256" key="4">
    <source>
        <dbReference type="PROSITE-ProRule" id="PRU00335"/>
    </source>
</evidence>
<keyword evidence="2 4" id="KW-0238">DNA-binding</keyword>
<gene>
    <name evidence="6" type="ORF">SAMN04489717_3940</name>
</gene>
<dbReference type="PRINTS" id="PR00455">
    <property type="entry name" value="HTHTETR"/>
</dbReference>
<evidence type="ECO:0000313" key="6">
    <source>
        <dbReference type="EMBL" id="SDS80616.1"/>
    </source>
</evidence>
<dbReference type="EMBL" id="LT629732">
    <property type="protein sequence ID" value="SDS80616.1"/>
    <property type="molecule type" value="Genomic_DNA"/>
</dbReference>
<proteinExistence type="predicted"/>
<sequence length="205" mass="22489">MPTTEPPGNARSRRTRQALLGATRSILEKDGFEALTMQSVADRAGVTRAAIYLHFPSRAHLVAALSDYMAKAAGLSESLAKVWAAPDAPAALEEWARHLARYHVRLLAVDRAVERVRRDDADAAAHRARVRAAKLANCRRLADRLATEDRLPPPWTPATAADMLYALSTSDVVESLVADRHWSQRRLADHLGRLLRASFVSAASP</sequence>
<dbReference type="GO" id="GO:0003700">
    <property type="term" value="F:DNA-binding transcription factor activity"/>
    <property type="evidence" value="ECO:0007669"/>
    <property type="project" value="TreeGrafter"/>
</dbReference>
<dbReference type="Pfam" id="PF00440">
    <property type="entry name" value="TetR_N"/>
    <property type="match status" value="1"/>
</dbReference>
<keyword evidence="1" id="KW-0805">Transcription regulation</keyword>
<dbReference type="RefSeq" id="WP_157728692.1">
    <property type="nucleotide sequence ID" value="NZ_LT629732.1"/>
</dbReference>
<dbReference type="InterPro" id="IPR009057">
    <property type="entry name" value="Homeodomain-like_sf"/>
</dbReference>
<organism evidence="6 7">
    <name type="scientific">Actinopolymorpha singaporensis</name>
    <dbReference type="NCBI Taxonomy" id="117157"/>
    <lineage>
        <taxon>Bacteria</taxon>
        <taxon>Bacillati</taxon>
        <taxon>Actinomycetota</taxon>
        <taxon>Actinomycetes</taxon>
        <taxon>Propionibacteriales</taxon>
        <taxon>Actinopolymorphaceae</taxon>
        <taxon>Actinopolymorpha</taxon>
    </lineage>
</organism>
<keyword evidence="3" id="KW-0804">Transcription</keyword>
<dbReference type="InterPro" id="IPR050109">
    <property type="entry name" value="HTH-type_TetR-like_transc_reg"/>
</dbReference>
<dbReference type="Gene3D" id="1.10.357.10">
    <property type="entry name" value="Tetracycline Repressor, domain 2"/>
    <property type="match status" value="1"/>
</dbReference>
<dbReference type="InterPro" id="IPR001647">
    <property type="entry name" value="HTH_TetR"/>
</dbReference>
<evidence type="ECO:0000259" key="5">
    <source>
        <dbReference type="PROSITE" id="PS50977"/>
    </source>
</evidence>
<feature type="DNA-binding region" description="H-T-H motif" evidence="4">
    <location>
        <begin position="36"/>
        <end position="55"/>
    </location>
</feature>
<dbReference type="GO" id="GO:0000976">
    <property type="term" value="F:transcription cis-regulatory region binding"/>
    <property type="evidence" value="ECO:0007669"/>
    <property type="project" value="TreeGrafter"/>
</dbReference>
<name>A0A1H1V887_9ACTN</name>
<feature type="domain" description="HTH tetR-type" evidence="5">
    <location>
        <begin position="13"/>
        <end position="73"/>
    </location>
</feature>
<dbReference type="STRING" id="117157.SAMN04489717_3940"/>
<evidence type="ECO:0000256" key="3">
    <source>
        <dbReference type="ARBA" id="ARBA00023163"/>
    </source>
</evidence>
<evidence type="ECO:0000256" key="1">
    <source>
        <dbReference type="ARBA" id="ARBA00023015"/>
    </source>
</evidence>
<keyword evidence="7" id="KW-1185">Reference proteome</keyword>
<accession>A0A1H1V887</accession>
<dbReference type="PROSITE" id="PS50977">
    <property type="entry name" value="HTH_TETR_2"/>
    <property type="match status" value="1"/>
</dbReference>
<reference evidence="6 7" key="1">
    <citation type="submission" date="2016-10" db="EMBL/GenBank/DDBJ databases">
        <authorList>
            <person name="de Groot N.N."/>
        </authorList>
    </citation>
    <scope>NUCLEOTIDE SEQUENCE [LARGE SCALE GENOMIC DNA]</scope>
    <source>
        <strain evidence="6 7">DSM 22024</strain>
    </source>
</reference>
<dbReference type="PANTHER" id="PTHR30055">
    <property type="entry name" value="HTH-TYPE TRANSCRIPTIONAL REGULATOR RUTR"/>
    <property type="match status" value="1"/>
</dbReference>
<dbReference type="PANTHER" id="PTHR30055:SF234">
    <property type="entry name" value="HTH-TYPE TRANSCRIPTIONAL REGULATOR BETI"/>
    <property type="match status" value="1"/>
</dbReference>
<protein>
    <submittedName>
        <fullName evidence="6">DNA-binding transcriptional regulator, AcrR family</fullName>
    </submittedName>
</protein>
<evidence type="ECO:0000313" key="7">
    <source>
        <dbReference type="Proteomes" id="UP000198983"/>
    </source>
</evidence>
<evidence type="ECO:0000256" key="2">
    <source>
        <dbReference type="ARBA" id="ARBA00023125"/>
    </source>
</evidence>
<dbReference type="OrthoDB" id="9805134at2"/>